<accession>A0A328AYM8</accession>
<dbReference type="Pfam" id="PF06262">
    <property type="entry name" value="Zincin_1"/>
    <property type="match status" value="1"/>
</dbReference>
<proteinExistence type="predicted"/>
<sequence>MSKGPTGDEPIGRAPSLDDLAGLAEAAFAALPEEFRRMTGEVIFRVDDFPSDEVLAELGIEDPFDLTGLYQGVDLTHRSLFDPAPQPSMIFLYRRPLLDEWADHGEVTLEELVAHVLVHEIGHHFGLSDADIDAIEAAA</sequence>
<name>A0A328AYM8_9CAUL</name>
<dbReference type="Proteomes" id="UP000249842">
    <property type="component" value="Unassembled WGS sequence"/>
</dbReference>
<dbReference type="RefSeq" id="WP_111456990.1">
    <property type="nucleotide sequence ID" value="NZ_QFYP01000001.1"/>
</dbReference>
<protein>
    <recommendedName>
        <fullName evidence="3">Neutral zinc metallopeptidase</fullName>
    </recommendedName>
</protein>
<dbReference type="Gene3D" id="3.30.2010.20">
    <property type="match status" value="1"/>
</dbReference>
<reference evidence="2" key="1">
    <citation type="submission" date="2018-05" db="EMBL/GenBank/DDBJ databases">
        <authorList>
            <person name="Li X."/>
        </authorList>
    </citation>
    <scope>NUCLEOTIDE SEQUENCE [LARGE SCALE GENOMIC DNA]</scope>
    <source>
        <strain evidence="2">HKS-05</strain>
    </source>
</reference>
<dbReference type="OrthoDB" id="9806895at2"/>
<dbReference type="SUPFAM" id="SSF55486">
    <property type="entry name" value="Metalloproteases ('zincins'), catalytic domain"/>
    <property type="match status" value="1"/>
</dbReference>
<dbReference type="AlphaFoldDB" id="A0A328AYM8"/>
<dbReference type="CDD" id="cd12952">
    <property type="entry name" value="MMP_ACEL2062"/>
    <property type="match status" value="1"/>
</dbReference>
<gene>
    <name evidence="1" type="ORF">DJ021_07720</name>
</gene>
<organism evidence="1 2">
    <name type="scientific">Phenylobacterium hankyongense</name>
    <dbReference type="NCBI Taxonomy" id="1813876"/>
    <lineage>
        <taxon>Bacteria</taxon>
        <taxon>Pseudomonadati</taxon>
        <taxon>Pseudomonadota</taxon>
        <taxon>Alphaproteobacteria</taxon>
        <taxon>Caulobacterales</taxon>
        <taxon>Caulobacteraceae</taxon>
        <taxon>Phenylobacterium</taxon>
    </lineage>
</organism>
<evidence type="ECO:0000313" key="1">
    <source>
        <dbReference type="EMBL" id="RAK59697.1"/>
    </source>
</evidence>
<keyword evidence="2" id="KW-1185">Reference proteome</keyword>
<evidence type="ECO:0008006" key="3">
    <source>
        <dbReference type="Google" id="ProtNLM"/>
    </source>
</evidence>
<dbReference type="InterPro" id="IPR038555">
    <property type="entry name" value="Zincin_1_sf"/>
</dbReference>
<comment type="caution">
    <text evidence="1">The sequence shown here is derived from an EMBL/GenBank/DDBJ whole genome shotgun (WGS) entry which is preliminary data.</text>
</comment>
<dbReference type="EMBL" id="QFYP01000001">
    <property type="protein sequence ID" value="RAK59697.1"/>
    <property type="molecule type" value="Genomic_DNA"/>
</dbReference>
<dbReference type="InterPro" id="IPR010428">
    <property type="entry name" value="Zincin_1"/>
</dbReference>
<evidence type="ECO:0000313" key="2">
    <source>
        <dbReference type="Proteomes" id="UP000249842"/>
    </source>
</evidence>